<evidence type="ECO:0000256" key="2">
    <source>
        <dbReference type="SAM" id="Phobius"/>
    </source>
</evidence>
<feature type="chain" id="PRO_5038788156" evidence="3">
    <location>
        <begin position="25"/>
        <end position="320"/>
    </location>
</feature>
<organism evidence="4 5">
    <name type="scientific">Nanchangia anserum</name>
    <dbReference type="NCBI Taxonomy" id="2692125"/>
    <lineage>
        <taxon>Bacteria</taxon>
        <taxon>Bacillati</taxon>
        <taxon>Actinomycetota</taxon>
        <taxon>Actinomycetes</taxon>
        <taxon>Actinomycetales</taxon>
        <taxon>Actinomycetaceae</taxon>
        <taxon>Nanchangia</taxon>
    </lineage>
</organism>
<keyword evidence="2" id="KW-0472">Membrane</keyword>
<sequence>MSVRHLRSLVGAALATLVCGSALALAPSPAHAIAAAPVLELQHADVVPGQTQTVTYSILYSGATVTYTLSGPSTPPNWTEPKTVITDDDKNMYASFSFPVTCAWAPGTYTVHGHATERSESGDEAVWDDEQTFVVNESEGCPTTEVLDDHATPGGSVDAFGYNIPEDTTITWALGDDVLVDHAVPTDGNYDERVIPLPCHLTAGNYVMNVTLTSKDGSVTYKKAHPFTVTGEPNCPAPAPDPDPEETTPADPDEDVTTETETPEEQTPPASEKPATPKDPAQATDPALARTGASAAGFGLLAAALIAAGSLAVTRRIRQQ</sequence>
<comment type="caution">
    <text evidence="4">The sequence shown here is derived from an EMBL/GenBank/DDBJ whole genome shotgun (WGS) entry which is preliminary data.</text>
</comment>
<evidence type="ECO:0000313" key="4">
    <source>
        <dbReference type="EMBL" id="MBD3688946.1"/>
    </source>
</evidence>
<dbReference type="Proteomes" id="UP000627538">
    <property type="component" value="Unassembled WGS sequence"/>
</dbReference>
<reference evidence="4 5" key="1">
    <citation type="submission" date="2020-08" db="EMBL/GenBank/DDBJ databases">
        <title>Winkia gen. nov., sp. nov., isolated from faeces of the Anser albifrons in China.</title>
        <authorList>
            <person name="Liu Q."/>
        </authorList>
    </citation>
    <scope>NUCLEOTIDE SEQUENCE [LARGE SCALE GENOMIC DNA]</scope>
    <source>
        <strain evidence="4 5">C62</strain>
    </source>
</reference>
<evidence type="ECO:0000313" key="5">
    <source>
        <dbReference type="Proteomes" id="UP000627538"/>
    </source>
</evidence>
<feature type="region of interest" description="Disordered" evidence="1">
    <location>
        <begin position="227"/>
        <end position="289"/>
    </location>
</feature>
<dbReference type="EMBL" id="JACRUO010000001">
    <property type="protein sequence ID" value="MBD3688946.1"/>
    <property type="molecule type" value="Genomic_DNA"/>
</dbReference>
<proteinExistence type="predicted"/>
<evidence type="ECO:0000256" key="3">
    <source>
        <dbReference type="SAM" id="SignalP"/>
    </source>
</evidence>
<dbReference type="AlphaFoldDB" id="A0A8I0GBG0"/>
<keyword evidence="3" id="KW-0732">Signal</keyword>
<feature type="transmembrane region" description="Helical" evidence="2">
    <location>
        <begin position="295"/>
        <end position="314"/>
    </location>
</feature>
<dbReference type="RefSeq" id="WP_191071032.1">
    <property type="nucleotide sequence ID" value="NZ_CP060506.1"/>
</dbReference>
<evidence type="ECO:0000256" key="1">
    <source>
        <dbReference type="SAM" id="MobiDB-lite"/>
    </source>
</evidence>
<accession>A0A8I0GBG0</accession>
<name>A0A8I0GBG0_9ACTO</name>
<gene>
    <name evidence="4" type="ORF">H8R10_01675</name>
</gene>
<keyword evidence="2" id="KW-0812">Transmembrane</keyword>
<feature type="compositionally biased region" description="Acidic residues" evidence="1">
    <location>
        <begin position="242"/>
        <end position="264"/>
    </location>
</feature>
<feature type="signal peptide" evidence="3">
    <location>
        <begin position="1"/>
        <end position="24"/>
    </location>
</feature>
<keyword evidence="2" id="KW-1133">Transmembrane helix</keyword>
<keyword evidence="5" id="KW-1185">Reference proteome</keyword>
<protein>
    <submittedName>
        <fullName evidence="4">Uncharacterized protein</fullName>
    </submittedName>
</protein>